<proteinExistence type="predicted"/>
<evidence type="ECO:0000256" key="1">
    <source>
        <dbReference type="SAM" id="SignalP"/>
    </source>
</evidence>
<accession>A0A563D936</accession>
<evidence type="ECO:0000313" key="2">
    <source>
        <dbReference type="EMBL" id="TWP26627.1"/>
    </source>
</evidence>
<keyword evidence="3" id="KW-1185">Reference proteome</keyword>
<protein>
    <submittedName>
        <fullName evidence="2">Uncharacterized protein</fullName>
    </submittedName>
</protein>
<feature type="chain" id="PRO_5021794452" evidence="1">
    <location>
        <begin position="20"/>
        <end position="219"/>
    </location>
</feature>
<dbReference type="Proteomes" id="UP000319499">
    <property type="component" value="Unassembled WGS sequence"/>
</dbReference>
<sequence length="219" mass="25747">MRKNLIYFIVALFSVSAYSQTQNSLDEKDFTIKRNKYYENEEGVKVPLRYGQKYSKKTMKVSDENLDESYDQIETNQESSILIAINEDPQIFAERIIKSSKSKYSYLEKRSKEGAESFTFRYIPKNATNKEEYHAKKTCADCMDIEFRKNPSDSSYTFSNVWGNFNDLFSVWKKIFKKDAKESDYQVTADNLLAEWTTFYGGREVAFGRLGEVWYIIMK</sequence>
<organism evidence="2 3">
    <name type="scientific">Apibacter muscae</name>
    <dbReference type="NCBI Taxonomy" id="2509004"/>
    <lineage>
        <taxon>Bacteria</taxon>
        <taxon>Pseudomonadati</taxon>
        <taxon>Bacteroidota</taxon>
        <taxon>Flavobacteriia</taxon>
        <taxon>Flavobacteriales</taxon>
        <taxon>Weeksellaceae</taxon>
        <taxon>Apibacter</taxon>
    </lineage>
</organism>
<evidence type="ECO:0000313" key="3">
    <source>
        <dbReference type="Proteomes" id="UP000319499"/>
    </source>
</evidence>
<dbReference type="AlphaFoldDB" id="A0A563D936"/>
<reference evidence="2 3" key="1">
    <citation type="submission" date="2019-02" db="EMBL/GenBank/DDBJ databases">
        <title>Apibacter muscae sp. nov.: a novel member of the house fly microbiota.</title>
        <authorList>
            <person name="Park R."/>
        </authorList>
    </citation>
    <scope>NUCLEOTIDE SEQUENCE [LARGE SCALE GENOMIC DNA]</scope>
    <source>
        <strain evidence="2 3">AL1</strain>
    </source>
</reference>
<comment type="caution">
    <text evidence="2">The sequence shown here is derived from an EMBL/GenBank/DDBJ whole genome shotgun (WGS) entry which is preliminary data.</text>
</comment>
<name>A0A563D936_9FLAO</name>
<dbReference type="EMBL" id="SELH01000025">
    <property type="protein sequence ID" value="TWP26627.1"/>
    <property type="molecule type" value="Genomic_DNA"/>
</dbReference>
<gene>
    <name evidence="2" type="ORF">ETU09_08675</name>
</gene>
<keyword evidence="1" id="KW-0732">Signal</keyword>
<feature type="signal peptide" evidence="1">
    <location>
        <begin position="1"/>
        <end position="19"/>
    </location>
</feature>